<protein>
    <submittedName>
        <fullName evidence="2">Lipoprotein</fullName>
    </submittedName>
</protein>
<dbReference type="Proteomes" id="UP000625682">
    <property type="component" value="Unassembled WGS sequence"/>
</dbReference>
<evidence type="ECO:0000313" key="2">
    <source>
        <dbReference type="EMBL" id="GGJ56084.1"/>
    </source>
</evidence>
<proteinExistence type="predicted"/>
<feature type="region of interest" description="Disordered" evidence="1">
    <location>
        <begin position="47"/>
        <end position="152"/>
    </location>
</feature>
<accession>A0A917LA94</accession>
<feature type="compositionally biased region" description="Pro residues" evidence="1">
    <location>
        <begin position="51"/>
        <end position="64"/>
    </location>
</feature>
<evidence type="ECO:0000256" key="1">
    <source>
        <dbReference type="SAM" id="MobiDB-lite"/>
    </source>
</evidence>
<gene>
    <name evidence="2" type="ORF">GCM10012282_61460</name>
</gene>
<reference evidence="2" key="2">
    <citation type="submission" date="2020-09" db="EMBL/GenBank/DDBJ databases">
        <authorList>
            <person name="Sun Q."/>
            <person name="Zhou Y."/>
        </authorList>
    </citation>
    <scope>NUCLEOTIDE SEQUENCE</scope>
    <source>
        <strain evidence="2">CGMCC 4.7272</strain>
    </source>
</reference>
<evidence type="ECO:0000313" key="3">
    <source>
        <dbReference type="Proteomes" id="UP000625682"/>
    </source>
</evidence>
<keyword evidence="3" id="KW-1185">Reference proteome</keyword>
<dbReference type="AlphaFoldDB" id="A0A917LA94"/>
<organism evidence="2 3">
    <name type="scientific">Streptomyces lacrimifluminis</name>
    <dbReference type="NCBI Taxonomy" id="1500077"/>
    <lineage>
        <taxon>Bacteria</taxon>
        <taxon>Bacillati</taxon>
        <taxon>Actinomycetota</taxon>
        <taxon>Actinomycetes</taxon>
        <taxon>Kitasatosporales</taxon>
        <taxon>Streptomycetaceae</taxon>
        <taxon>Streptomyces</taxon>
    </lineage>
</organism>
<sequence length="187" mass="20026">MWGILHSSAVPKRAGHSRVARVHRTTTTATLLVTVAVTALSGCVTIQHPTAPGPPPAPSQPSVPRPDGRAEPQIVQAPAREALELIGPDRKPAQVPRTPRAADEPHHPAAAAPMAPPAAAPAPPPRRTKPKKRPPKPERRHTQPRVELPEVSRPVREITDVCALGKKYGGWGKDSPQTVICKETYGR</sequence>
<reference evidence="2" key="1">
    <citation type="journal article" date="2014" name="Int. J. Syst. Evol. Microbiol.">
        <title>Complete genome sequence of Corynebacterium casei LMG S-19264T (=DSM 44701T), isolated from a smear-ripened cheese.</title>
        <authorList>
            <consortium name="US DOE Joint Genome Institute (JGI-PGF)"/>
            <person name="Walter F."/>
            <person name="Albersmeier A."/>
            <person name="Kalinowski J."/>
            <person name="Ruckert C."/>
        </authorList>
    </citation>
    <scope>NUCLEOTIDE SEQUENCE</scope>
    <source>
        <strain evidence="2">CGMCC 4.7272</strain>
    </source>
</reference>
<feature type="compositionally biased region" description="Pro residues" evidence="1">
    <location>
        <begin position="114"/>
        <end position="125"/>
    </location>
</feature>
<comment type="caution">
    <text evidence="2">The sequence shown here is derived from an EMBL/GenBank/DDBJ whole genome shotgun (WGS) entry which is preliminary data.</text>
</comment>
<name>A0A917LA94_9ACTN</name>
<dbReference type="EMBL" id="BMMU01000025">
    <property type="protein sequence ID" value="GGJ56084.1"/>
    <property type="molecule type" value="Genomic_DNA"/>
</dbReference>
<keyword evidence="2" id="KW-0449">Lipoprotein</keyword>
<feature type="compositionally biased region" description="Basic and acidic residues" evidence="1">
    <location>
        <begin position="81"/>
        <end position="92"/>
    </location>
</feature>